<feature type="non-terminal residue" evidence="2">
    <location>
        <position position="1"/>
    </location>
</feature>
<accession>A0A392NRK5</accession>
<name>A0A392NRK5_9FABA</name>
<feature type="compositionally biased region" description="Basic and acidic residues" evidence="1">
    <location>
        <begin position="60"/>
        <end position="74"/>
    </location>
</feature>
<evidence type="ECO:0000256" key="1">
    <source>
        <dbReference type="SAM" id="MobiDB-lite"/>
    </source>
</evidence>
<evidence type="ECO:0000313" key="2">
    <source>
        <dbReference type="EMBL" id="MCI01860.1"/>
    </source>
</evidence>
<dbReference type="EMBL" id="LXQA010047365">
    <property type="protein sequence ID" value="MCI01860.1"/>
    <property type="molecule type" value="Genomic_DNA"/>
</dbReference>
<proteinExistence type="predicted"/>
<organism evidence="2 3">
    <name type="scientific">Trifolium medium</name>
    <dbReference type="NCBI Taxonomy" id="97028"/>
    <lineage>
        <taxon>Eukaryota</taxon>
        <taxon>Viridiplantae</taxon>
        <taxon>Streptophyta</taxon>
        <taxon>Embryophyta</taxon>
        <taxon>Tracheophyta</taxon>
        <taxon>Spermatophyta</taxon>
        <taxon>Magnoliopsida</taxon>
        <taxon>eudicotyledons</taxon>
        <taxon>Gunneridae</taxon>
        <taxon>Pentapetalae</taxon>
        <taxon>rosids</taxon>
        <taxon>fabids</taxon>
        <taxon>Fabales</taxon>
        <taxon>Fabaceae</taxon>
        <taxon>Papilionoideae</taxon>
        <taxon>50 kb inversion clade</taxon>
        <taxon>NPAAA clade</taxon>
        <taxon>Hologalegina</taxon>
        <taxon>IRL clade</taxon>
        <taxon>Trifolieae</taxon>
        <taxon>Trifolium</taxon>
    </lineage>
</organism>
<dbReference type="Proteomes" id="UP000265520">
    <property type="component" value="Unassembled WGS sequence"/>
</dbReference>
<keyword evidence="3" id="KW-1185">Reference proteome</keyword>
<reference evidence="2 3" key="1">
    <citation type="journal article" date="2018" name="Front. Plant Sci.">
        <title>Red Clover (Trifolium pratense) and Zigzag Clover (T. medium) - A Picture of Genomic Similarities and Differences.</title>
        <authorList>
            <person name="Dluhosova J."/>
            <person name="Istvanek J."/>
            <person name="Nedelnik J."/>
            <person name="Repkova J."/>
        </authorList>
    </citation>
    <scope>NUCLEOTIDE SEQUENCE [LARGE SCALE GENOMIC DNA]</scope>
    <source>
        <strain evidence="3">cv. 10/8</strain>
        <tissue evidence="2">Leaf</tissue>
    </source>
</reference>
<feature type="non-terminal residue" evidence="2">
    <location>
        <position position="310"/>
    </location>
</feature>
<comment type="caution">
    <text evidence="2">The sequence shown here is derived from an EMBL/GenBank/DDBJ whole genome shotgun (WGS) entry which is preliminary data.</text>
</comment>
<dbReference type="AlphaFoldDB" id="A0A392NRK5"/>
<protein>
    <submittedName>
        <fullName evidence="2">Uncharacterized protein</fullName>
    </submittedName>
</protein>
<evidence type="ECO:0000313" key="3">
    <source>
        <dbReference type="Proteomes" id="UP000265520"/>
    </source>
</evidence>
<dbReference type="PANTHER" id="PTHR34427">
    <property type="entry name" value="DUF4283 DOMAIN PROTEIN"/>
    <property type="match status" value="1"/>
</dbReference>
<dbReference type="PANTHER" id="PTHR34427:SF5">
    <property type="entry name" value="DUF4283 DOMAIN-CONTAINING PROTEIN"/>
    <property type="match status" value="1"/>
</dbReference>
<feature type="region of interest" description="Disordered" evidence="1">
    <location>
        <begin position="50"/>
        <end position="74"/>
    </location>
</feature>
<sequence>EVVIPVKRNKLGRRFGFARFAHVRDEERFGIKLDNIIIGRNKIFVNSPRFQRRKGGTRTTENRNFRDRSAEREKVHAPNLEENNHVKSHTWRERKHRSFAHVVQNVNVDNFELEGKRAAKQTNHVPKQLHYKAEAADLQKLRKAFVGEVQHPGSTYNIQNAFHMEGYFGIKVTPLGANLALLEEQSVGEIEAVMMEGKDWMEQWFRDIRPWNPKEVDTERVVWLRVYGIPAHAWNDNLFTLITSSIGTFLNADDCTSKKINMDVARLMIRTKGLNVVEEFCEVIINGDTFPVRIIEDSNGPMRIALPLKT</sequence>